<dbReference type="InterPro" id="IPR042229">
    <property type="entry name" value="Listeria/Bacterioides_rpt_sf"/>
</dbReference>
<feature type="region of interest" description="Disordered" evidence="2">
    <location>
        <begin position="254"/>
        <end position="276"/>
    </location>
</feature>
<keyword evidence="3" id="KW-0732">Signal</keyword>
<keyword evidence="6" id="KW-1185">Reference proteome</keyword>
<evidence type="ECO:0000256" key="1">
    <source>
        <dbReference type="ARBA" id="ARBA00004196"/>
    </source>
</evidence>
<dbReference type="Proteomes" id="UP000710815">
    <property type="component" value="Unassembled WGS sequence"/>
</dbReference>
<comment type="caution">
    <text evidence="5">The sequence shown here is derived from an EMBL/GenBank/DDBJ whole genome shotgun (WGS) entry which is preliminary data.</text>
</comment>
<name>A0ABS9VTN5_9BIFI</name>
<proteinExistence type="predicted"/>
<sequence>MTGNNKVWRAPLAGLASVAMLATMGVAAGTANAAPSTAAEDQATVTFKGSGSVTGYKGETLADIVNAYGYDDETWTLDGKTPADWNTVIKEDTTLSVLKSYNYADTVTESGRSVVSFDLTDLAKYEQLPGGEYFQVQQGTKELSKNVLPVDKGGDHQLVTSYLVTPTKGKAFTVSTLSDPKFLAVAAGDPGDQVKVTVAAVAGKDAVRTVTVKGDSAGYVTGAKSDGTSDQDLVVDVANGSKFTIPAWFSYPQNDDTTQAETSPVWTRDRDDSGKEYKPGDSITLGVNEDRTFSLKSTSKAYTVRFYNDGALYDSQEVASGSYAKLPANPTVAGYAFKGWLAVADSGSNATVDAFNAYVGSEKYVTKGNDAINNVAITNNVRFVAVYGNKTTQVKVTFQDASYNGKHDDVVKYFDAGSTLNSSDAPAWTRSGYTLVGWTLNGKAYSFGQLFTDTTEDFVLTAVWSQYTADTVTSAFKYIEVNDANAERFEASSWAEYKSTYKKIQDEYVAAKYAAPASGITSETASKLVKELATAWQKLVFKHETNANVLGGATVHRLYKAGEHFYTSDANEIAVLTSTTSTKGGWSDEGRLFEAPAVEKNEDLQEFTEFPGTTAVKAQIAAISDPIVTPVYRLYNKVNGDHVWSSDDNEKTSLSKKADWNYEGIAFFTPTYTGTVTVSRLHKDSRHLLSTDRNEQSALSKKYGWKNEGTAFLGY</sequence>
<evidence type="ECO:0000313" key="6">
    <source>
        <dbReference type="Proteomes" id="UP000710815"/>
    </source>
</evidence>
<reference evidence="5 6" key="2">
    <citation type="journal article" date="2021" name="Syst. Appl. Microbiol.">
        <title>Phylogenetic classification of ten novel species belonging to the genus Bifidobacterium comprising B. phasiani sp. nov., B. pongonis sp. nov., B. saguinibicoloris sp. nov., B. colobi sp. nov., B. simiiventris sp. nov., B. santillanense sp. nov., B. miconis sp. nov., B. amazonense sp. nov., B. pluvialisilvae sp. nov., and B. miconisargentati sp. nov.</title>
        <authorList>
            <person name="Lugli G.A."/>
            <person name="Calvete-Torre I."/>
            <person name="Alessandri G."/>
            <person name="Milani C."/>
            <person name="Turroni F."/>
            <person name="Laiolo P."/>
            <person name="Ossiprandi M.C."/>
            <person name="Margolles A."/>
            <person name="Ruiz L."/>
            <person name="Ventura M."/>
        </authorList>
    </citation>
    <scope>NUCLEOTIDE SEQUENCE [LARGE SCALE GENOMIC DNA]</scope>
    <source>
        <strain evidence="5 6">MA1</strain>
    </source>
</reference>
<feature type="signal peptide" evidence="3">
    <location>
        <begin position="1"/>
        <end position="33"/>
    </location>
</feature>
<dbReference type="InterPro" id="IPR013378">
    <property type="entry name" value="InlB-like_B-rpt"/>
</dbReference>
<gene>
    <name evidence="5" type="ORF">JS533_004005</name>
</gene>
<feature type="compositionally biased region" description="Polar residues" evidence="2">
    <location>
        <begin position="254"/>
        <end position="265"/>
    </location>
</feature>
<comment type="subcellular location">
    <subcellularLocation>
        <location evidence="1">Cell envelope</location>
    </subcellularLocation>
</comment>
<dbReference type="RefSeq" id="WP_241513232.1">
    <property type="nucleotide sequence ID" value="NZ_JAFEJT020000011.1"/>
</dbReference>
<organism evidence="5 6">
    <name type="scientific">Bifidobacterium amazonense</name>
    <dbReference type="NCBI Taxonomy" id="2809027"/>
    <lineage>
        <taxon>Bacteria</taxon>
        <taxon>Bacillati</taxon>
        <taxon>Actinomycetota</taxon>
        <taxon>Actinomycetes</taxon>
        <taxon>Bifidobacteriales</taxon>
        <taxon>Bifidobacteriaceae</taxon>
        <taxon>Bifidobacterium</taxon>
    </lineage>
</organism>
<evidence type="ECO:0000259" key="4">
    <source>
        <dbReference type="Pfam" id="PF18885"/>
    </source>
</evidence>
<dbReference type="Gene3D" id="2.60.40.4270">
    <property type="entry name" value="Listeria-Bacteroides repeat domain"/>
    <property type="match status" value="1"/>
</dbReference>
<evidence type="ECO:0000256" key="2">
    <source>
        <dbReference type="SAM" id="MobiDB-lite"/>
    </source>
</evidence>
<feature type="domain" description="DUF5648" evidence="4">
    <location>
        <begin position="555"/>
        <end position="713"/>
    </location>
</feature>
<dbReference type="EMBL" id="JAFEJT020000011">
    <property type="protein sequence ID" value="MCH9275439.1"/>
    <property type="molecule type" value="Genomic_DNA"/>
</dbReference>
<accession>A0ABS9VTN5</accession>
<feature type="chain" id="PRO_5046190945" evidence="3">
    <location>
        <begin position="34"/>
        <end position="715"/>
    </location>
</feature>
<dbReference type="Pfam" id="PF09479">
    <property type="entry name" value="Flg_new"/>
    <property type="match status" value="2"/>
</dbReference>
<feature type="compositionally biased region" description="Basic and acidic residues" evidence="2">
    <location>
        <begin position="267"/>
        <end position="276"/>
    </location>
</feature>
<evidence type="ECO:0000313" key="5">
    <source>
        <dbReference type="EMBL" id="MCH9275439.1"/>
    </source>
</evidence>
<protein>
    <submittedName>
        <fullName evidence="5">InlB B-repeat-containing protein</fullName>
    </submittedName>
</protein>
<reference evidence="5 6" key="1">
    <citation type="journal article" date="2021" name="Environ. Microbiol.">
        <title>Genetic insights into the dark matter of the mammalian gut microbiota through targeted genome reconstruction.</title>
        <authorList>
            <person name="Lugli G.A."/>
            <person name="Alessandri G."/>
            <person name="Milani C."/>
            <person name="Viappiani A."/>
            <person name="Fontana F."/>
            <person name="Tarracchini C."/>
            <person name="Mancabelli L."/>
            <person name="Argentini C."/>
            <person name="Ruiz L."/>
            <person name="Margolles A."/>
            <person name="van Sinderen D."/>
            <person name="Turroni F."/>
            <person name="Ventura M."/>
        </authorList>
    </citation>
    <scope>NUCLEOTIDE SEQUENCE [LARGE SCALE GENOMIC DNA]</scope>
    <source>
        <strain evidence="5 6">MA1</strain>
    </source>
</reference>
<dbReference type="InterPro" id="IPR043708">
    <property type="entry name" value="DUF5648"/>
</dbReference>
<evidence type="ECO:0000256" key="3">
    <source>
        <dbReference type="SAM" id="SignalP"/>
    </source>
</evidence>
<dbReference type="Pfam" id="PF18885">
    <property type="entry name" value="DUF5648"/>
    <property type="match status" value="1"/>
</dbReference>